<dbReference type="RefSeq" id="WP_037277406.1">
    <property type="nucleotide sequence ID" value="NZ_KK088521.1"/>
</dbReference>
<accession>A0A017HQT0</accession>
<evidence type="ECO:0000313" key="2">
    <source>
        <dbReference type="Proteomes" id="UP000019666"/>
    </source>
</evidence>
<name>A0A017HQT0_9RHOB</name>
<organism evidence="1 2">
    <name type="scientific">Rubellimicrobium mesophilum DSM 19309</name>
    <dbReference type="NCBI Taxonomy" id="442562"/>
    <lineage>
        <taxon>Bacteria</taxon>
        <taxon>Pseudomonadati</taxon>
        <taxon>Pseudomonadota</taxon>
        <taxon>Alphaproteobacteria</taxon>
        <taxon>Rhodobacterales</taxon>
        <taxon>Roseobacteraceae</taxon>
        <taxon>Rubellimicrobium</taxon>
    </lineage>
</organism>
<reference evidence="1 2" key="1">
    <citation type="submission" date="2013-02" db="EMBL/GenBank/DDBJ databases">
        <authorList>
            <person name="Fiebig A."/>
            <person name="Goeker M."/>
            <person name="Klenk H.-P.P."/>
        </authorList>
    </citation>
    <scope>NUCLEOTIDE SEQUENCE [LARGE SCALE GENOMIC DNA]</scope>
    <source>
        <strain evidence="1 2">DSM 19309</strain>
    </source>
</reference>
<gene>
    <name evidence="1" type="ORF">Rumeso_01820</name>
</gene>
<evidence type="ECO:0000313" key="1">
    <source>
        <dbReference type="EMBL" id="EYD76862.1"/>
    </source>
</evidence>
<dbReference type="AlphaFoldDB" id="A0A017HQT0"/>
<keyword evidence="2" id="KW-1185">Reference proteome</keyword>
<dbReference type="OrthoDB" id="793003at2"/>
<protein>
    <submittedName>
        <fullName evidence="1">Uncharacterized protein</fullName>
    </submittedName>
</protein>
<dbReference type="EMBL" id="AOSK01000041">
    <property type="protein sequence ID" value="EYD76862.1"/>
    <property type="molecule type" value="Genomic_DNA"/>
</dbReference>
<comment type="caution">
    <text evidence="1">The sequence shown here is derived from an EMBL/GenBank/DDBJ whole genome shotgun (WGS) entry which is preliminary data.</text>
</comment>
<dbReference type="STRING" id="442562.Rumeso_01820"/>
<sequence length="70" mass="7425">MGASDASGTLPHRPDRLILTLALEGASFARLDAERRAFVPPRLNRIPAHAMLFHHLPGAGGRSRGPFAGA</sequence>
<dbReference type="Proteomes" id="UP000019666">
    <property type="component" value="Unassembled WGS sequence"/>
</dbReference>
<dbReference type="HOGENOM" id="CLU_2755373_0_0_5"/>
<proteinExistence type="predicted"/>